<dbReference type="PANTHER" id="PTHR43439">
    <property type="entry name" value="PHENYLACETATE-COENZYME A LIGASE"/>
    <property type="match status" value="1"/>
</dbReference>
<dbReference type="Pfam" id="PF00550">
    <property type="entry name" value="PP-binding"/>
    <property type="match status" value="1"/>
</dbReference>
<dbReference type="Pfam" id="PF00501">
    <property type="entry name" value="AMP-binding"/>
    <property type="match status" value="1"/>
</dbReference>
<feature type="domain" description="Carrier" evidence="4">
    <location>
        <begin position="559"/>
        <end position="623"/>
    </location>
</feature>
<sequence>MGSTSAPIEFGRRLLPNAIDDLARFEPQRTLYSIPIGSTASDGFRSVTASEFANAVNRAAWFLENALGGKGVNFETLGYMGPNDIRYFILVLGAVKSGYKLLLSSPRNSVDGHVAVAEAAGCRRWLVPAGVNIHSILERYPMETVQIPALEVFLDKSPVTPYKFEKNFDTARHEPIAVLHTSGSTGHPKPVVLTHAYAAAIDAFNAIEQHNGSELLSRGWYGRRIYVSLPFFHAAGFYSAFEMVIWGGVICVVGPQNPSILSVEAMLDHADLNAMVVAPSILQELSKTPSVLEKMTRIEWVAFGGGPLSKEAGDRVNNYCGVHNLYGTTECGVFPLLSVPKENWNHLRVHPAMGVELRPHSSATWEMFIVRKSELEKYQAIFSTFPDINEFPLHDLYVRHPTRPDLWLYEGRDDDILVLSNGEKVNPASMQHTIEEHPAVRSALVVGHGRFQAGVVIESVAKLPSSESEQEALLDSIFVKVEEANKAAPAHAQIDRQHVFFASADKPFRRTAKGTVTRSATIKNYEAEINDLYEKADEEYLAHGARFDTTTAEKLREGIRATVLSISGLQGFQDTGDLFAAGVDSLQVLHLQKQLQAGLGRREGVDSKLIYSNPSIDSLSRAIWGLLHPEDSTTAISSVDAMTSIFEKYTRDLPRNANSNAVVILTGSTGSVGSYLLDTLMDTKQVTEIWCLNRSQDAQKRQGQNSTERGLRMDWKARNVHFLKADLSQPLLGLSEEEYKTMLKRATHIIHNQWNVNFNVPLSSFEPNIRGVRHLVNFSSAATHPVKIFFVSSISSVLNWKQPDPVPEKIIADFTTAGMGYGESKLVSENILGEAAKYGIPADIARVGQIAGPVLRGEKGAWSLQEWLPTIVKSSAELLVLPSDLGNMNIVEWIPVDVLSKIIVELTFQVASSTARVFHLANPHATTWEALLPGIQRRLTQKSGKDMKIVPWTEWVEVLRQAGTNITGYKLLGFFEALSAEGKQVEFDTREAQNASTNVRNLKAVDGASMELWMQQWGFMAIP</sequence>
<dbReference type="Gene3D" id="3.40.50.12780">
    <property type="entry name" value="N-terminal domain of ligase-like"/>
    <property type="match status" value="1"/>
</dbReference>
<keyword evidence="1" id="KW-0596">Phosphopantetheine</keyword>
<protein>
    <submittedName>
        <fullName evidence="6">Related to nonribosomal peptide synthetase MxcG (Component of the myxochelin iron transport regulon)</fullName>
    </submittedName>
</protein>
<evidence type="ECO:0000313" key="6">
    <source>
        <dbReference type="EMBL" id="CZR52514.1"/>
    </source>
</evidence>
<dbReference type="InterPro" id="IPR009081">
    <property type="entry name" value="PP-bd_ACP"/>
</dbReference>
<accession>A0A1L7WIB2</accession>
<dbReference type="AlphaFoldDB" id="A0A1L7WIB2"/>
<feature type="domain" description="Thioester reductase (TE)" evidence="5">
    <location>
        <begin position="665"/>
        <end position="903"/>
    </location>
</feature>
<dbReference type="SUPFAM" id="SSF51735">
    <property type="entry name" value="NAD(P)-binding Rossmann-fold domains"/>
    <property type="match status" value="1"/>
</dbReference>
<dbReference type="PANTHER" id="PTHR43439:SF2">
    <property type="entry name" value="ENZYME, PUTATIVE (JCVI)-RELATED"/>
    <property type="match status" value="1"/>
</dbReference>
<evidence type="ECO:0000313" key="7">
    <source>
        <dbReference type="Proteomes" id="UP000184330"/>
    </source>
</evidence>
<evidence type="ECO:0000256" key="1">
    <source>
        <dbReference type="ARBA" id="ARBA00022450"/>
    </source>
</evidence>
<dbReference type="Gene3D" id="3.40.50.720">
    <property type="entry name" value="NAD(P)-binding Rossmann-like Domain"/>
    <property type="match status" value="1"/>
</dbReference>
<dbReference type="Pfam" id="PF23562">
    <property type="entry name" value="AMP-binding_C_3"/>
    <property type="match status" value="1"/>
</dbReference>
<dbReference type="InterPro" id="IPR051414">
    <property type="entry name" value="Adenylate-forming_Reductase"/>
</dbReference>
<dbReference type="STRING" id="576137.A0A1L7WIB2"/>
<keyword evidence="2" id="KW-0597">Phosphoprotein</keyword>
<evidence type="ECO:0000259" key="3">
    <source>
        <dbReference type="Pfam" id="PF00501"/>
    </source>
</evidence>
<dbReference type="InterPro" id="IPR045851">
    <property type="entry name" value="AMP-bd_C_sf"/>
</dbReference>
<evidence type="ECO:0000259" key="5">
    <source>
        <dbReference type="Pfam" id="PF07993"/>
    </source>
</evidence>
<dbReference type="Proteomes" id="UP000184330">
    <property type="component" value="Unassembled WGS sequence"/>
</dbReference>
<reference evidence="6 7" key="1">
    <citation type="submission" date="2016-03" db="EMBL/GenBank/DDBJ databases">
        <authorList>
            <person name="Ploux O."/>
        </authorList>
    </citation>
    <scope>NUCLEOTIDE SEQUENCE [LARGE SCALE GENOMIC DNA]</scope>
    <source>
        <strain evidence="6 7">UAMH 11012</strain>
    </source>
</reference>
<dbReference type="InterPro" id="IPR020845">
    <property type="entry name" value="AMP-binding_CS"/>
</dbReference>
<dbReference type="PROSITE" id="PS00455">
    <property type="entry name" value="AMP_BINDING"/>
    <property type="match status" value="1"/>
</dbReference>
<dbReference type="InterPro" id="IPR036291">
    <property type="entry name" value="NAD(P)-bd_dom_sf"/>
</dbReference>
<dbReference type="InterPro" id="IPR036736">
    <property type="entry name" value="ACP-like_sf"/>
</dbReference>
<organism evidence="6 7">
    <name type="scientific">Phialocephala subalpina</name>
    <dbReference type="NCBI Taxonomy" id="576137"/>
    <lineage>
        <taxon>Eukaryota</taxon>
        <taxon>Fungi</taxon>
        <taxon>Dikarya</taxon>
        <taxon>Ascomycota</taxon>
        <taxon>Pezizomycotina</taxon>
        <taxon>Leotiomycetes</taxon>
        <taxon>Helotiales</taxon>
        <taxon>Mollisiaceae</taxon>
        <taxon>Phialocephala</taxon>
        <taxon>Phialocephala fortinii species complex</taxon>
    </lineage>
</organism>
<dbReference type="Pfam" id="PF07993">
    <property type="entry name" value="NAD_binding_4"/>
    <property type="match status" value="1"/>
</dbReference>
<dbReference type="SUPFAM" id="SSF56801">
    <property type="entry name" value="Acetyl-CoA synthetase-like"/>
    <property type="match status" value="1"/>
</dbReference>
<keyword evidence="7" id="KW-1185">Reference proteome</keyword>
<dbReference type="Gene3D" id="3.30.300.30">
    <property type="match status" value="1"/>
</dbReference>
<evidence type="ECO:0000256" key="2">
    <source>
        <dbReference type="ARBA" id="ARBA00022553"/>
    </source>
</evidence>
<dbReference type="OrthoDB" id="429813at2759"/>
<feature type="domain" description="AMP-dependent synthetase/ligase" evidence="3">
    <location>
        <begin position="42"/>
        <end position="337"/>
    </location>
</feature>
<gene>
    <name evidence="6" type="ORF">PAC_02391</name>
</gene>
<evidence type="ECO:0000259" key="4">
    <source>
        <dbReference type="Pfam" id="PF00550"/>
    </source>
</evidence>
<proteinExistence type="predicted"/>
<dbReference type="SUPFAM" id="SSF47336">
    <property type="entry name" value="ACP-like"/>
    <property type="match status" value="1"/>
</dbReference>
<dbReference type="EMBL" id="FJOG01000003">
    <property type="protein sequence ID" value="CZR52514.1"/>
    <property type="molecule type" value="Genomic_DNA"/>
</dbReference>
<dbReference type="InterPro" id="IPR042099">
    <property type="entry name" value="ANL_N_sf"/>
</dbReference>
<dbReference type="InterPro" id="IPR013120">
    <property type="entry name" value="FAR_NAD-bd"/>
</dbReference>
<dbReference type="InterPro" id="IPR000873">
    <property type="entry name" value="AMP-dep_synth/lig_dom"/>
</dbReference>
<name>A0A1L7WIB2_9HELO</name>